<gene>
    <name evidence="2" type="ORF">LRP49_18165</name>
</gene>
<dbReference type="InterPro" id="IPR002347">
    <property type="entry name" value="SDR_fam"/>
</dbReference>
<dbReference type="PRINTS" id="PR00081">
    <property type="entry name" value="GDHRDH"/>
</dbReference>
<dbReference type="Gene3D" id="3.40.50.720">
    <property type="entry name" value="NAD(P)-binding Rossmann-like Domain"/>
    <property type="match status" value="1"/>
</dbReference>
<evidence type="ECO:0000313" key="2">
    <source>
        <dbReference type="EMBL" id="MDD1783097.1"/>
    </source>
</evidence>
<evidence type="ECO:0000256" key="1">
    <source>
        <dbReference type="ARBA" id="ARBA00006484"/>
    </source>
</evidence>
<comment type="similarity">
    <text evidence="1">Belongs to the short-chain dehydrogenases/reductases (SDR) family.</text>
</comment>
<dbReference type="Proteomes" id="UP001149821">
    <property type="component" value="Unassembled WGS sequence"/>
</dbReference>
<proteinExistence type="inferred from homology"/>
<dbReference type="SUPFAM" id="SSF51735">
    <property type="entry name" value="NAD(P)-binding Rossmann-fold domains"/>
    <property type="match status" value="1"/>
</dbReference>
<comment type="caution">
    <text evidence="2">The sequence shown here is derived from an EMBL/GenBank/DDBJ whole genome shotgun (WGS) entry which is preliminary data.</text>
</comment>
<dbReference type="EMBL" id="JAJUBB010000015">
    <property type="protein sequence ID" value="MDD1783097.1"/>
    <property type="molecule type" value="Genomic_DNA"/>
</dbReference>
<reference evidence="2" key="1">
    <citation type="submission" date="2021-12" db="EMBL/GenBank/DDBJ databases">
        <title>Enterovibrio ZSDZ35 sp. nov. and Enterovibrio ZSDZ42 sp. nov., isolated from coastal seawater in Qingdao.</title>
        <authorList>
            <person name="Zhang P."/>
        </authorList>
    </citation>
    <scope>NUCLEOTIDE SEQUENCE</scope>
    <source>
        <strain evidence="2">ZSDZ35</strain>
    </source>
</reference>
<name>A0ABT5QQ43_9GAMM</name>
<dbReference type="PANTHER" id="PTHR42760">
    <property type="entry name" value="SHORT-CHAIN DEHYDROGENASES/REDUCTASES FAMILY MEMBER"/>
    <property type="match status" value="1"/>
</dbReference>
<evidence type="ECO:0000313" key="3">
    <source>
        <dbReference type="Proteomes" id="UP001149821"/>
    </source>
</evidence>
<organism evidence="2 3">
    <name type="scientific">Enterovibrio qingdaonensis</name>
    <dbReference type="NCBI Taxonomy" id="2899818"/>
    <lineage>
        <taxon>Bacteria</taxon>
        <taxon>Pseudomonadati</taxon>
        <taxon>Pseudomonadota</taxon>
        <taxon>Gammaproteobacteria</taxon>
        <taxon>Vibrionales</taxon>
        <taxon>Vibrionaceae</taxon>
        <taxon>Enterovibrio</taxon>
    </lineage>
</organism>
<dbReference type="Pfam" id="PF00106">
    <property type="entry name" value="adh_short"/>
    <property type="match status" value="1"/>
</dbReference>
<dbReference type="RefSeq" id="WP_274143731.1">
    <property type="nucleotide sequence ID" value="NZ_JAJUBB010000015.1"/>
</dbReference>
<keyword evidence="3" id="KW-1185">Reference proteome</keyword>
<dbReference type="CDD" id="cd05233">
    <property type="entry name" value="SDR_c"/>
    <property type="match status" value="1"/>
</dbReference>
<protein>
    <submittedName>
        <fullName evidence="2">SDR family NAD(P)-dependent oxidoreductase</fullName>
    </submittedName>
</protein>
<sequence length="231" mass="24786">MDIAKSVIVITAAGTPTGRAMAEHFCRLNARVALVDTDSSNLQTTYENCLKVGGICYSFYLANRSVENISHLFTEVNREMGAVDVLINYWQAGGGGVPSLLASNTVVDQTIADQTIADVASNLYLFGRGAAINMLDCGRKGVIVNIPGLGAANEASLNLDSSNAVIRGLTQSWAQELEHANIRVGGVLPRMRHYDNGMVHYHSAINYDMIDGAAYIVENDSFTGRILEAAS</sequence>
<dbReference type="InterPro" id="IPR036291">
    <property type="entry name" value="NAD(P)-bd_dom_sf"/>
</dbReference>
<accession>A0ABT5QQ43</accession>